<sequence length="139" mass="15311">MFIVRPSAVQVNAWSKLISDDTWSWDNLPSAMKKSETFTPPLSSIQSTAGMQYQTSSGGSDGPLQPTYPAYMVPITTNWLPTLNSPRIPTSPDVYNGINIGGFFATFAINPSNWTRSSAKASYYLARSMDCLYIGRGRK</sequence>
<organism evidence="1 2">
    <name type="scientific">Laccaria amethystina LaAM-08-1</name>
    <dbReference type="NCBI Taxonomy" id="1095629"/>
    <lineage>
        <taxon>Eukaryota</taxon>
        <taxon>Fungi</taxon>
        <taxon>Dikarya</taxon>
        <taxon>Basidiomycota</taxon>
        <taxon>Agaricomycotina</taxon>
        <taxon>Agaricomycetes</taxon>
        <taxon>Agaricomycetidae</taxon>
        <taxon>Agaricales</taxon>
        <taxon>Agaricineae</taxon>
        <taxon>Hydnangiaceae</taxon>
        <taxon>Laccaria</taxon>
    </lineage>
</organism>
<keyword evidence="2" id="KW-1185">Reference proteome</keyword>
<dbReference type="EMBL" id="KN838561">
    <property type="protein sequence ID" value="KIK05285.1"/>
    <property type="molecule type" value="Genomic_DNA"/>
</dbReference>
<accession>A0A0C9WZP0</accession>
<dbReference type="OrthoDB" id="10367002at2759"/>
<reference evidence="1 2" key="1">
    <citation type="submission" date="2014-04" db="EMBL/GenBank/DDBJ databases">
        <authorList>
            <consortium name="DOE Joint Genome Institute"/>
            <person name="Kuo A."/>
            <person name="Kohler A."/>
            <person name="Nagy L.G."/>
            <person name="Floudas D."/>
            <person name="Copeland A."/>
            <person name="Barry K.W."/>
            <person name="Cichocki N."/>
            <person name="Veneault-Fourrey C."/>
            <person name="LaButti K."/>
            <person name="Lindquist E.A."/>
            <person name="Lipzen A."/>
            <person name="Lundell T."/>
            <person name="Morin E."/>
            <person name="Murat C."/>
            <person name="Sun H."/>
            <person name="Tunlid A."/>
            <person name="Henrissat B."/>
            <person name="Grigoriev I.V."/>
            <person name="Hibbett D.S."/>
            <person name="Martin F."/>
            <person name="Nordberg H.P."/>
            <person name="Cantor M.N."/>
            <person name="Hua S.X."/>
        </authorList>
    </citation>
    <scope>NUCLEOTIDE SEQUENCE [LARGE SCALE GENOMIC DNA]</scope>
    <source>
        <strain evidence="1 2">LaAM-08-1</strain>
    </source>
</reference>
<protein>
    <submittedName>
        <fullName evidence="1">GMC oxidoreductase</fullName>
    </submittedName>
</protein>
<evidence type="ECO:0000313" key="2">
    <source>
        <dbReference type="Proteomes" id="UP000054477"/>
    </source>
</evidence>
<reference evidence="2" key="2">
    <citation type="submission" date="2015-01" db="EMBL/GenBank/DDBJ databases">
        <title>Evolutionary Origins and Diversification of the Mycorrhizal Mutualists.</title>
        <authorList>
            <consortium name="DOE Joint Genome Institute"/>
            <consortium name="Mycorrhizal Genomics Consortium"/>
            <person name="Kohler A."/>
            <person name="Kuo A."/>
            <person name="Nagy L.G."/>
            <person name="Floudas D."/>
            <person name="Copeland A."/>
            <person name="Barry K.W."/>
            <person name="Cichocki N."/>
            <person name="Veneault-Fourrey C."/>
            <person name="LaButti K."/>
            <person name="Lindquist E.A."/>
            <person name="Lipzen A."/>
            <person name="Lundell T."/>
            <person name="Morin E."/>
            <person name="Murat C."/>
            <person name="Riley R."/>
            <person name="Ohm R."/>
            <person name="Sun H."/>
            <person name="Tunlid A."/>
            <person name="Henrissat B."/>
            <person name="Grigoriev I.V."/>
            <person name="Hibbett D.S."/>
            <person name="Martin F."/>
        </authorList>
    </citation>
    <scope>NUCLEOTIDE SEQUENCE [LARGE SCALE GENOMIC DNA]</scope>
    <source>
        <strain evidence="2">LaAM-08-1</strain>
    </source>
</reference>
<gene>
    <name evidence="1" type="ORF">K443DRAFT_91666</name>
</gene>
<evidence type="ECO:0000313" key="1">
    <source>
        <dbReference type="EMBL" id="KIK05285.1"/>
    </source>
</evidence>
<dbReference type="Gene3D" id="3.30.560.10">
    <property type="entry name" value="Glucose Oxidase, domain 3"/>
    <property type="match status" value="1"/>
</dbReference>
<dbReference type="Proteomes" id="UP000054477">
    <property type="component" value="Unassembled WGS sequence"/>
</dbReference>
<dbReference type="HOGENOM" id="CLU_153345_0_0_1"/>
<proteinExistence type="predicted"/>
<dbReference type="AlphaFoldDB" id="A0A0C9WZP0"/>
<name>A0A0C9WZP0_9AGAR</name>